<dbReference type="Gene3D" id="3.90.25.10">
    <property type="entry name" value="UDP-galactose 4-epimerase, domain 1"/>
    <property type="match status" value="1"/>
</dbReference>
<evidence type="ECO:0000256" key="6">
    <source>
        <dbReference type="RuleBase" id="RU364082"/>
    </source>
</evidence>
<evidence type="ECO:0000313" key="8">
    <source>
        <dbReference type="EMBL" id="MBN7812875.1"/>
    </source>
</evidence>
<dbReference type="CDD" id="cd05254">
    <property type="entry name" value="dTDP_HR_like_SDR_e"/>
    <property type="match status" value="1"/>
</dbReference>
<dbReference type="InterPro" id="IPR029903">
    <property type="entry name" value="RmlD-like-bd"/>
</dbReference>
<reference evidence="8 9" key="1">
    <citation type="submission" date="2021-03" db="EMBL/GenBank/DDBJ databases">
        <title>novel species isolated from a fishpond in China.</title>
        <authorList>
            <person name="Lu H."/>
            <person name="Cai Z."/>
        </authorList>
    </citation>
    <scope>NUCLEOTIDE SEQUENCE [LARGE SCALE GENOMIC DNA]</scope>
    <source>
        <strain evidence="8 9">H41</strain>
    </source>
</reference>
<feature type="domain" description="RmlD-like substrate binding" evidence="7">
    <location>
        <begin position="3"/>
        <end position="283"/>
    </location>
</feature>
<name>A0ABS3C9N2_9BACT</name>
<evidence type="ECO:0000256" key="5">
    <source>
        <dbReference type="ARBA" id="ARBA00048200"/>
    </source>
</evidence>
<keyword evidence="9" id="KW-1185">Reference proteome</keyword>
<dbReference type="Proteomes" id="UP000664317">
    <property type="component" value="Unassembled WGS sequence"/>
</dbReference>
<comment type="catalytic activity">
    <reaction evidence="5">
        <text>dTDP-beta-L-rhamnose + NADP(+) = dTDP-4-dehydro-beta-L-rhamnose + NADPH + H(+)</text>
        <dbReference type="Rhea" id="RHEA:21796"/>
        <dbReference type="ChEBI" id="CHEBI:15378"/>
        <dbReference type="ChEBI" id="CHEBI:57510"/>
        <dbReference type="ChEBI" id="CHEBI:57783"/>
        <dbReference type="ChEBI" id="CHEBI:58349"/>
        <dbReference type="ChEBI" id="CHEBI:62830"/>
        <dbReference type="EC" id="1.1.1.133"/>
    </reaction>
</comment>
<gene>
    <name evidence="8" type="primary">rfbD</name>
    <name evidence="8" type="ORF">J0A68_18105</name>
</gene>
<dbReference type="Pfam" id="PF04321">
    <property type="entry name" value="RmlD_sub_bind"/>
    <property type="match status" value="1"/>
</dbReference>
<comment type="pathway">
    <text evidence="1 6">Carbohydrate biosynthesis; dTDP-L-rhamnose biosynthesis.</text>
</comment>
<comment type="function">
    <text evidence="6">Catalyzes the reduction of dTDP-6-deoxy-L-lyxo-4-hexulose to yield dTDP-L-rhamnose.</text>
</comment>
<keyword evidence="6 8" id="KW-0560">Oxidoreductase</keyword>
<sequence>MNKILVTGASGQLGSEIRHLSSQYPFEFIFTDVAELDITDEQAVRHFFETNKPNAVVNCAAYTAVDRAEEDIETADKINHLAVKYLAQAAQEYGAKLVHVSTDYVFDGNGHRPYDELATPDPQSVYGDTKLKGERAIIELGIADSAIVRTSWVYSTFGNNFVKTMRRLGAERSELNVVADQVGTPTYARDLAAFILDMLPDFASPKTELFHFSNEGVCSWYDFALAVMEMSGLDCKVKPIPSEKYPTPAKRPFYSVMSKEKAKAQLGVEIGHWRDALQRCIGEM</sequence>
<evidence type="ECO:0000256" key="4">
    <source>
        <dbReference type="ARBA" id="ARBA00017099"/>
    </source>
</evidence>
<dbReference type="RefSeq" id="WP_206579649.1">
    <property type="nucleotide sequence ID" value="NZ_JAFKCT010000009.1"/>
</dbReference>
<comment type="caution">
    <text evidence="8">The sequence shown here is derived from an EMBL/GenBank/DDBJ whole genome shotgun (WGS) entry which is preliminary data.</text>
</comment>
<evidence type="ECO:0000256" key="1">
    <source>
        <dbReference type="ARBA" id="ARBA00004781"/>
    </source>
</evidence>
<protein>
    <recommendedName>
        <fullName evidence="4 6">dTDP-4-dehydrorhamnose reductase</fullName>
        <ecNumber evidence="3 6">1.1.1.133</ecNumber>
    </recommendedName>
</protein>
<evidence type="ECO:0000256" key="2">
    <source>
        <dbReference type="ARBA" id="ARBA00010944"/>
    </source>
</evidence>
<dbReference type="EC" id="1.1.1.133" evidence="3 6"/>
<dbReference type="PANTHER" id="PTHR10491:SF4">
    <property type="entry name" value="METHIONINE ADENOSYLTRANSFERASE 2 SUBUNIT BETA"/>
    <property type="match status" value="1"/>
</dbReference>
<organism evidence="8 9">
    <name type="scientific">Algoriphagus oliviformis</name>
    <dbReference type="NCBI Taxonomy" id="2811231"/>
    <lineage>
        <taxon>Bacteria</taxon>
        <taxon>Pseudomonadati</taxon>
        <taxon>Bacteroidota</taxon>
        <taxon>Cytophagia</taxon>
        <taxon>Cytophagales</taxon>
        <taxon>Cyclobacteriaceae</taxon>
        <taxon>Algoriphagus</taxon>
    </lineage>
</organism>
<dbReference type="NCBIfam" id="TIGR01214">
    <property type="entry name" value="rmlD"/>
    <property type="match status" value="1"/>
</dbReference>
<dbReference type="EMBL" id="JAFKCT010000009">
    <property type="protein sequence ID" value="MBN7812875.1"/>
    <property type="molecule type" value="Genomic_DNA"/>
</dbReference>
<dbReference type="SUPFAM" id="SSF51735">
    <property type="entry name" value="NAD(P)-binding Rossmann-fold domains"/>
    <property type="match status" value="1"/>
</dbReference>
<dbReference type="InterPro" id="IPR005913">
    <property type="entry name" value="dTDP_dehydrorham_reduct"/>
</dbReference>
<dbReference type="PANTHER" id="PTHR10491">
    <property type="entry name" value="DTDP-4-DEHYDRORHAMNOSE REDUCTASE"/>
    <property type="match status" value="1"/>
</dbReference>
<dbReference type="InterPro" id="IPR036291">
    <property type="entry name" value="NAD(P)-bd_dom_sf"/>
</dbReference>
<evidence type="ECO:0000313" key="9">
    <source>
        <dbReference type="Proteomes" id="UP000664317"/>
    </source>
</evidence>
<keyword evidence="6" id="KW-0521">NADP</keyword>
<proteinExistence type="inferred from homology"/>
<evidence type="ECO:0000259" key="7">
    <source>
        <dbReference type="Pfam" id="PF04321"/>
    </source>
</evidence>
<dbReference type="Gene3D" id="3.40.50.720">
    <property type="entry name" value="NAD(P)-binding Rossmann-like Domain"/>
    <property type="match status" value="1"/>
</dbReference>
<dbReference type="GO" id="GO:0008831">
    <property type="term" value="F:dTDP-4-dehydrorhamnose reductase activity"/>
    <property type="evidence" value="ECO:0007669"/>
    <property type="project" value="UniProtKB-EC"/>
</dbReference>
<comment type="similarity">
    <text evidence="2 6">Belongs to the dTDP-4-dehydrorhamnose reductase family.</text>
</comment>
<evidence type="ECO:0000256" key="3">
    <source>
        <dbReference type="ARBA" id="ARBA00012929"/>
    </source>
</evidence>
<accession>A0ABS3C9N2</accession>